<dbReference type="Pfam" id="PF04082">
    <property type="entry name" value="Fungal_trans"/>
    <property type="match status" value="1"/>
</dbReference>
<organism evidence="10 11">
    <name type="scientific">Colletotrichum sidae</name>
    <dbReference type="NCBI Taxonomy" id="1347389"/>
    <lineage>
        <taxon>Eukaryota</taxon>
        <taxon>Fungi</taxon>
        <taxon>Dikarya</taxon>
        <taxon>Ascomycota</taxon>
        <taxon>Pezizomycotina</taxon>
        <taxon>Sordariomycetes</taxon>
        <taxon>Hypocreomycetidae</taxon>
        <taxon>Glomerellales</taxon>
        <taxon>Glomerellaceae</taxon>
        <taxon>Colletotrichum</taxon>
        <taxon>Colletotrichum orbiculare species complex</taxon>
    </lineage>
</organism>
<evidence type="ECO:0000256" key="1">
    <source>
        <dbReference type="ARBA" id="ARBA00004123"/>
    </source>
</evidence>
<dbReference type="Proteomes" id="UP000295604">
    <property type="component" value="Unassembled WGS sequence"/>
</dbReference>
<evidence type="ECO:0000313" key="10">
    <source>
        <dbReference type="EMBL" id="TEA22598.1"/>
    </source>
</evidence>
<proteinExistence type="predicted"/>
<dbReference type="GO" id="GO:0000978">
    <property type="term" value="F:RNA polymerase II cis-regulatory region sequence-specific DNA binding"/>
    <property type="evidence" value="ECO:0007669"/>
    <property type="project" value="InterPro"/>
</dbReference>
<keyword evidence="11" id="KW-1185">Reference proteome</keyword>
<evidence type="ECO:0000256" key="3">
    <source>
        <dbReference type="ARBA" id="ARBA00022737"/>
    </source>
</evidence>
<dbReference type="InterPro" id="IPR036236">
    <property type="entry name" value="Znf_C2H2_sf"/>
</dbReference>
<dbReference type="PROSITE" id="PS50157">
    <property type="entry name" value="ZINC_FINGER_C2H2_2"/>
    <property type="match status" value="1"/>
</dbReference>
<feature type="domain" description="C2H2-type" evidence="9">
    <location>
        <begin position="12"/>
        <end position="39"/>
    </location>
</feature>
<dbReference type="GO" id="GO:0000981">
    <property type="term" value="F:DNA-binding transcription factor activity, RNA polymerase II-specific"/>
    <property type="evidence" value="ECO:0007669"/>
    <property type="project" value="InterPro"/>
</dbReference>
<dbReference type="PROSITE" id="PS00028">
    <property type="entry name" value="ZINC_FINGER_C2H2_1"/>
    <property type="match status" value="1"/>
</dbReference>
<dbReference type="GO" id="GO:0008270">
    <property type="term" value="F:zinc ion binding"/>
    <property type="evidence" value="ECO:0007669"/>
    <property type="project" value="UniProtKB-KW"/>
</dbReference>
<evidence type="ECO:0000256" key="4">
    <source>
        <dbReference type="ARBA" id="ARBA00022771"/>
    </source>
</evidence>
<evidence type="ECO:0000256" key="5">
    <source>
        <dbReference type="ARBA" id="ARBA00022833"/>
    </source>
</evidence>
<dbReference type="AlphaFoldDB" id="A0A4V3I4E2"/>
<dbReference type="EMBL" id="QAPF01000004">
    <property type="protein sequence ID" value="TEA22598.1"/>
    <property type="molecule type" value="Genomic_DNA"/>
</dbReference>
<evidence type="ECO:0000256" key="7">
    <source>
        <dbReference type="PROSITE-ProRule" id="PRU00042"/>
    </source>
</evidence>
<feature type="compositionally biased region" description="Polar residues" evidence="8">
    <location>
        <begin position="175"/>
        <end position="184"/>
    </location>
</feature>
<evidence type="ECO:0000256" key="6">
    <source>
        <dbReference type="ARBA" id="ARBA00023242"/>
    </source>
</evidence>
<dbReference type="GO" id="GO:0005634">
    <property type="term" value="C:nucleus"/>
    <property type="evidence" value="ECO:0007669"/>
    <property type="project" value="UniProtKB-SubCell"/>
</dbReference>
<evidence type="ECO:0000259" key="9">
    <source>
        <dbReference type="PROSITE" id="PS50157"/>
    </source>
</evidence>
<dbReference type="PANTHER" id="PTHR40626">
    <property type="entry name" value="MIP31509P"/>
    <property type="match status" value="1"/>
</dbReference>
<dbReference type="InterPro" id="IPR051059">
    <property type="entry name" value="VerF-like"/>
</dbReference>
<dbReference type="GO" id="GO:0000785">
    <property type="term" value="C:chromatin"/>
    <property type="evidence" value="ECO:0007669"/>
    <property type="project" value="TreeGrafter"/>
</dbReference>
<keyword evidence="2" id="KW-0479">Metal-binding</keyword>
<dbReference type="GO" id="GO:0006351">
    <property type="term" value="P:DNA-templated transcription"/>
    <property type="evidence" value="ECO:0007669"/>
    <property type="project" value="InterPro"/>
</dbReference>
<keyword evidence="3" id="KW-0677">Repeat</keyword>
<protein>
    <submittedName>
        <fullName evidence="10">Putative transcription factor TDA9</fullName>
    </submittedName>
</protein>
<dbReference type="InterPro" id="IPR013087">
    <property type="entry name" value="Znf_C2H2_type"/>
</dbReference>
<comment type="subcellular location">
    <subcellularLocation>
        <location evidence="1">Nucleus</location>
    </subcellularLocation>
</comment>
<evidence type="ECO:0000313" key="11">
    <source>
        <dbReference type="Proteomes" id="UP000295604"/>
    </source>
</evidence>
<evidence type="ECO:0000256" key="2">
    <source>
        <dbReference type="ARBA" id="ARBA00022723"/>
    </source>
</evidence>
<dbReference type="CDD" id="cd12148">
    <property type="entry name" value="fungal_TF_MHR"/>
    <property type="match status" value="1"/>
</dbReference>
<evidence type="ECO:0000256" key="8">
    <source>
        <dbReference type="SAM" id="MobiDB-lite"/>
    </source>
</evidence>
<sequence length="772" mass="86170">MDADIVRRHVPKLCHFCHRTFVRGEHLRRHLRTHTKEKPYLCHCGLAFTRRDLLTRHERRYHAAVSASSIPTPAMSLDTNEGSISTGTLPSTHQRPAGVAQGTMQMSDGPYGQASQGGIYPFGDASAVSDPPSPMEAMLDMSDFFDSVGLDIEHGFDFFAQAEMTTSHTSDHTLSEGTSHQLGASSVGLESVTPDSGAESSSSHRLYGSIPDTQREDDFRELKPLSHPWKVSEAQRLQFDRHLKAYVDCLGGCKLPSRLSISRYIAGYVDGFSNHHPFIHMPTFCITNFEDSPELVIALLAVGASFRYESRNSLALYRAGRAIVLHRQRVVPPSSQPVGFGAQFELGSEEPSIVAPHRSASAQMDTLRAVLLLATFASWQQDRSLARESLEYQPLLARIIRDDGLVEGASHDGDNWHAWARTESDRRVKLSAFCFLNLQSLVFNVPPALLGNEIELRLPVTCDEWLSTTASKWLEARATAIPVVSFKEAFVPLIQNHPGRIPPTSPFGNFVLMHALLQRLIVCGQLSLDSLGHGLSAPEISRFEVYLHRWREQWCKAPESVLDVKNTKGSLSWTATSLLGLAHVRLQFDLGKHRRAYTGDPKTMAFAAYGARPPRRGPRLVYALLHAVHALNIPVQLGIDYIANCQSAFWSLQHCFCSFETSIFLSKWLFLLADGEECQRLDANERQIIQWLECVVNEALASTDDVLYDVERGDDTTEERSLEFLGSAVIKLTAKMFEQCNSAWPIMKIIGQSLQEYSKLLDTRDRGRARTS</sequence>
<dbReference type="InterPro" id="IPR007219">
    <property type="entry name" value="XnlR_reg_dom"/>
</dbReference>
<comment type="caution">
    <text evidence="10">The sequence shown here is derived from an EMBL/GenBank/DDBJ whole genome shotgun (WGS) entry which is preliminary data.</text>
</comment>
<dbReference type="PANTHER" id="PTHR40626:SF10">
    <property type="entry name" value="C2H2-TYPE DOMAIN-CONTAINING PROTEIN"/>
    <property type="match status" value="1"/>
</dbReference>
<keyword evidence="5" id="KW-0862">Zinc</keyword>
<feature type="region of interest" description="Disordered" evidence="8">
    <location>
        <begin position="169"/>
        <end position="213"/>
    </location>
</feature>
<accession>A0A4V3I4E2</accession>
<keyword evidence="4 7" id="KW-0863">Zinc-finger</keyword>
<dbReference type="Gene3D" id="3.30.160.60">
    <property type="entry name" value="Classic Zinc Finger"/>
    <property type="match status" value="2"/>
</dbReference>
<keyword evidence="6" id="KW-0539">Nucleus</keyword>
<name>A0A4V3I4E2_9PEZI</name>
<reference evidence="10 11" key="1">
    <citation type="submission" date="2018-11" db="EMBL/GenBank/DDBJ databases">
        <title>Genome sequence and assembly of Colletotrichum sidae.</title>
        <authorList>
            <person name="Gan P."/>
            <person name="Shirasu K."/>
        </authorList>
    </citation>
    <scope>NUCLEOTIDE SEQUENCE [LARGE SCALE GENOMIC DNA]</scope>
    <source>
        <strain evidence="10 11">CBS 518.97</strain>
    </source>
</reference>
<dbReference type="SUPFAM" id="SSF57667">
    <property type="entry name" value="beta-beta-alpha zinc fingers"/>
    <property type="match status" value="1"/>
</dbReference>
<gene>
    <name evidence="10" type="primary">TDA9-1</name>
    <name evidence="10" type="ORF">C8034_v002878</name>
</gene>